<evidence type="ECO:0000313" key="2">
    <source>
        <dbReference type="Proteomes" id="UP001153269"/>
    </source>
</evidence>
<organism evidence="1 2">
    <name type="scientific">Pleuronectes platessa</name>
    <name type="common">European plaice</name>
    <dbReference type="NCBI Taxonomy" id="8262"/>
    <lineage>
        <taxon>Eukaryota</taxon>
        <taxon>Metazoa</taxon>
        <taxon>Chordata</taxon>
        <taxon>Craniata</taxon>
        <taxon>Vertebrata</taxon>
        <taxon>Euteleostomi</taxon>
        <taxon>Actinopterygii</taxon>
        <taxon>Neopterygii</taxon>
        <taxon>Teleostei</taxon>
        <taxon>Neoteleostei</taxon>
        <taxon>Acanthomorphata</taxon>
        <taxon>Carangaria</taxon>
        <taxon>Pleuronectiformes</taxon>
        <taxon>Pleuronectoidei</taxon>
        <taxon>Pleuronectidae</taxon>
        <taxon>Pleuronectes</taxon>
    </lineage>
</organism>
<sequence>MATTPSLQLAQAPGAAVRQKHIQGGGAVGDWRGGEWRQTRLETWQSQQKLILDSGEKEGEQQDHHYCTHSASCYKWERSLLGVDPTGHVFVCMSSRGGSTPTGFGIRLIKCTALGRSDHTGRPVNPPMMGAVYYSLLRTTSRSGPEVEPSWD</sequence>
<reference evidence="1" key="1">
    <citation type="submission" date="2020-03" db="EMBL/GenBank/DDBJ databases">
        <authorList>
            <person name="Weist P."/>
        </authorList>
    </citation>
    <scope>NUCLEOTIDE SEQUENCE</scope>
</reference>
<dbReference type="AlphaFoldDB" id="A0A9N7W1L6"/>
<gene>
    <name evidence="1" type="ORF">PLEPLA_LOCUS46165</name>
</gene>
<comment type="caution">
    <text evidence="1">The sequence shown here is derived from an EMBL/GenBank/DDBJ whole genome shotgun (WGS) entry which is preliminary data.</text>
</comment>
<accession>A0A9N7W1L6</accession>
<name>A0A9N7W1L6_PLEPL</name>
<dbReference type="Proteomes" id="UP001153269">
    <property type="component" value="Unassembled WGS sequence"/>
</dbReference>
<dbReference type="EMBL" id="CADEAL010004383">
    <property type="protein sequence ID" value="CAB1458335.1"/>
    <property type="molecule type" value="Genomic_DNA"/>
</dbReference>
<protein>
    <submittedName>
        <fullName evidence="1">Uncharacterized protein</fullName>
    </submittedName>
</protein>
<proteinExistence type="predicted"/>
<keyword evidence="2" id="KW-1185">Reference proteome</keyword>
<evidence type="ECO:0000313" key="1">
    <source>
        <dbReference type="EMBL" id="CAB1458335.1"/>
    </source>
</evidence>